<dbReference type="Gene3D" id="3.90.245.10">
    <property type="entry name" value="Ribonucleoside hydrolase-like"/>
    <property type="match status" value="1"/>
</dbReference>
<accession>A0A1M4XF85</accession>
<evidence type="ECO:0000313" key="3">
    <source>
        <dbReference type="Proteomes" id="UP000184485"/>
    </source>
</evidence>
<dbReference type="InterPro" id="IPR052775">
    <property type="entry name" value="IUN_hydrolase"/>
</dbReference>
<dbReference type="SUPFAM" id="SSF53590">
    <property type="entry name" value="Nucleoside hydrolase"/>
    <property type="match status" value="1"/>
</dbReference>
<dbReference type="EMBL" id="FQUP01000001">
    <property type="protein sequence ID" value="SHE92050.1"/>
    <property type="molecule type" value="Genomic_DNA"/>
</dbReference>
<dbReference type="AlphaFoldDB" id="A0A1M4XF85"/>
<dbReference type="Pfam" id="PF01156">
    <property type="entry name" value="IU_nuc_hydro"/>
    <property type="match status" value="1"/>
</dbReference>
<dbReference type="PANTHER" id="PTHR46190:SF1">
    <property type="entry name" value="SI:CH211-201H21.5"/>
    <property type="match status" value="1"/>
</dbReference>
<evidence type="ECO:0000313" key="2">
    <source>
        <dbReference type="EMBL" id="SHE92050.1"/>
    </source>
</evidence>
<dbReference type="PANTHER" id="PTHR46190">
    <property type="entry name" value="SI:CH211-201H21.5-RELATED"/>
    <property type="match status" value="1"/>
</dbReference>
<evidence type="ECO:0000259" key="1">
    <source>
        <dbReference type="Pfam" id="PF01156"/>
    </source>
</evidence>
<gene>
    <name evidence="2" type="ORF">SAMN02745157_1234</name>
</gene>
<proteinExistence type="predicted"/>
<dbReference type="STRING" id="1122133.SAMN02745157_1234"/>
<feature type="domain" description="Inosine/uridine-preferring nucleoside hydrolase" evidence="1">
    <location>
        <begin position="6"/>
        <end position="304"/>
    </location>
</feature>
<dbReference type="InterPro" id="IPR001910">
    <property type="entry name" value="Inosine/uridine_hydrolase_dom"/>
</dbReference>
<dbReference type="OrthoDB" id="9797882at2"/>
<dbReference type="InterPro" id="IPR036452">
    <property type="entry name" value="Ribo_hydro-like"/>
</dbReference>
<sequence length="317" mass="32399">MMARPLLIDTDGGTDDALAIALLVALGRAPDYVTTVFGNVGLDQATDNILATLAILGCTAPVHAGADRPLIGAAIDASDVHGTDGLGGAPRPAKTASIVSRNGVDFLRAMLRQAARAETPIDILALGPLTNLALAFRAEPAIAAGVGELVIMGGTCFGRGNVTGAAEFNILADPEAASIVLSLPLPTVVVPWEPCVEAALSGSDLDALFARTGSGPRQSFLKALADQLRRVSIAYGEGDRLSPADPLAAGVLIERGIATRTLRAGVGVECGGAYARGATILDLPGKWNLPLIETVEHVDAAAFKALFEQAIVALADD</sequence>
<name>A0A1M4XF85_9HYPH</name>
<dbReference type="Proteomes" id="UP000184485">
    <property type="component" value="Unassembled WGS sequence"/>
</dbReference>
<dbReference type="RefSeq" id="WP_073051822.1">
    <property type="nucleotide sequence ID" value="NZ_FQUP01000001.1"/>
</dbReference>
<organism evidence="2 3">
    <name type="scientific">Kaistia soli DSM 19436</name>
    <dbReference type="NCBI Taxonomy" id="1122133"/>
    <lineage>
        <taxon>Bacteria</taxon>
        <taxon>Pseudomonadati</taxon>
        <taxon>Pseudomonadota</taxon>
        <taxon>Alphaproteobacteria</taxon>
        <taxon>Hyphomicrobiales</taxon>
        <taxon>Kaistiaceae</taxon>
        <taxon>Kaistia</taxon>
    </lineage>
</organism>
<dbReference type="GO" id="GO:0016799">
    <property type="term" value="F:hydrolase activity, hydrolyzing N-glycosyl compounds"/>
    <property type="evidence" value="ECO:0007669"/>
    <property type="project" value="InterPro"/>
</dbReference>
<protein>
    <submittedName>
        <fullName evidence="2">Non-specific riboncleoside hydrolase</fullName>
    </submittedName>
</protein>
<keyword evidence="3" id="KW-1185">Reference proteome</keyword>
<reference evidence="2 3" key="1">
    <citation type="submission" date="2016-11" db="EMBL/GenBank/DDBJ databases">
        <authorList>
            <person name="Jaros S."/>
            <person name="Januszkiewicz K."/>
            <person name="Wedrychowicz H."/>
        </authorList>
    </citation>
    <scope>NUCLEOTIDE SEQUENCE [LARGE SCALE GENOMIC DNA]</scope>
    <source>
        <strain evidence="2 3">DSM 19436</strain>
    </source>
</reference>
<keyword evidence="2" id="KW-0378">Hydrolase</keyword>